<dbReference type="InterPro" id="IPR039506">
    <property type="entry name" value="SPOB_a"/>
</dbReference>
<dbReference type="EMBL" id="FNDU01000008">
    <property type="protein sequence ID" value="SDI50179.1"/>
    <property type="molecule type" value="Genomic_DNA"/>
</dbReference>
<dbReference type="RefSeq" id="WP_091586021.1">
    <property type="nucleotide sequence ID" value="NZ_FNDU01000008.1"/>
</dbReference>
<dbReference type="InterPro" id="IPR035965">
    <property type="entry name" value="PAS-like_dom_sf"/>
</dbReference>
<organism evidence="16 17">
    <name type="scientific">Alteribacillus bidgolensis</name>
    <dbReference type="NCBI Taxonomy" id="930129"/>
    <lineage>
        <taxon>Bacteria</taxon>
        <taxon>Bacillati</taxon>
        <taxon>Bacillota</taxon>
        <taxon>Bacilli</taxon>
        <taxon>Bacillales</taxon>
        <taxon>Bacillaceae</taxon>
        <taxon>Alteribacillus</taxon>
    </lineage>
</organism>
<dbReference type="Pfam" id="PF14689">
    <property type="entry name" value="SPOB_a"/>
    <property type="match status" value="1"/>
</dbReference>
<evidence type="ECO:0000256" key="11">
    <source>
        <dbReference type="ARBA" id="ARBA00022989"/>
    </source>
</evidence>
<keyword evidence="7 14" id="KW-0812">Transmembrane</keyword>
<evidence type="ECO:0000256" key="3">
    <source>
        <dbReference type="ARBA" id="ARBA00012438"/>
    </source>
</evidence>
<evidence type="ECO:0000313" key="16">
    <source>
        <dbReference type="EMBL" id="SDI50179.1"/>
    </source>
</evidence>
<keyword evidence="4" id="KW-1003">Cell membrane</keyword>
<dbReference type="SUPFAM" id="SSF55785">
    <property type="entry name" value="PYP-like sensor domain (PAS domain)"/>
    <property type="match status" value="1"/>
</dbReference>
<dbReference type="GO" id="GO:0000155">
    <property type="term" value="F:phosphorelay sensor kinase activity"/>
    <property type="evidence" value="ECO:0007669"/>
    <property type="project" value="InterPro"/>
</dbReference>
<dbReference type="InterPro" id="IPR033463">
    <property type="entry name" value="sCache_3"/>
</dbReference>
<dbReference type="InterPro" id="IPR003594">
    <property type="entry name" value="HATPase_dom"/>
</dbReference>
<evidence type="ECO:0000256" key="4">
    <source>
        <dbReference type="ARBA" id="ARBA00022475"/>
    </source>
</evidence>
<reference evidence="16 17" key="1">
    <citation type="submission" date="2016-10" db="EMBL/GenBank/DDBJ databases">
        <authorList>
            <person name="de Groot N.N."/>
        </authorList>
    </citation>
    <scope>NUCLEOTIDE SEQUENCE [LARGE SCALE GENOMIC DNA]</scope>
    <source>
        <strain evidence="17">P4B,CCM 7963,CECT 7998,DSM 25260,IBRC-M 10614,KCTC 13821</strain>
    </source>
</reference>
<evidence type="ECO:0000313" key="17">
    <source>
        <dbReference type="Proteomes" id="UP000199017"/>
    </source>
</evidence>
<feature type="transmembrane region" description="Helical" evidence="14">
    <location>
        <begin position="9"/>
        <end position="31"/>
    </location>
</feature>
<dbReference type="SUPFAM" id="SSF55890">
    <property type="entry name" value="Sporulation response regulatory protein Spo0B"/>
    <property type="match status" value="1"/>
</dbReference>
<comment type="catalytic activity">
    <reaction evidence="1">
        <text>ATP + protein L-histidine = ADP + protein N-phospho-L-histidine.</text>
        <dbReference type="EC" id="2.7.13.3"/>
    </reaction>
</comment>
<dbReference type="InterPro" id="IPR005467">
    <property type="entry name" value="His_kinase_dom"/>
</dbReference>
<dbReference type="PANTHER" id="PTHR43547:SF3">
    <property type="entry name" value="SENSOR PROTEIN CITS"/>
    <property type="match status" value="1"/>
</dbReference>
<dbReference type="InterPro" id="IPR013767">
    <property type="entry name" value="PAS_fold"/>
</dbReference>
<dbReference type="OrthoDB" id="9792686at2"/>
<dbReference type="PROSITE" id="PS50109">
    <property type="entry name" value="HIS_KIN"/>
    <property type="match status" value="1"/>
</dbReference>
<evidence type="ECO:0000256" key="5">
    <source>
        <dbReference type="ARBA" id="ARBA00022553"/>
    </source>
</evidence>
<dbReference type="Proteomes" id="UP000199017">
    <property type="component" value="Unassembled WGS sequence"/>
</dbReference>
<dbReference type="Gene3D" id="3.30.565.10">
    <property type="entry name" value="Histidine kinase-like ATPase, C-terminal domain"/>
    <property type="match status" value="1"/>
</dbReference>
<dbReference type="Gene3D" id="3.30.450.20">
    <property type="entry name" value="PAS domain"/>
    <property type="match status" value="2"/>
</dbReference>
<keyword evidence="9 16" id="KW-0418">Kinase</keyword>
<dbReference type="SUPFAM" id="SSF103190">
    <property type="entry name" value="Sensory domain-like"/>
    <property type="match status" value="1"/>
</dbReference>
<keyword evidence="17" id="KW-1185">Reference proteome</keyword>
<dbReference type="Pfam" id="PF00989">
    <property type="entry name" value="PAS"/>
    <property type="match status" value="1"/>
</dbReference>
<dbReference type="SMART" id="SM00387">
    <property type="entry name" value="HATPase_c"/>
    <property type="match status" value="1"/>
</dbReference>
<dbReference type="STRING" id="930129.SAMN05216352_108134"/>
<dbReference type="CDD" id="cd00130">
    <property type="entry name" value="PAS"/>
    <property type="match status" value="1"/>
</dbReference>
<gene>
    <name evidence="16" type="ORF">SAMN05216352_108134</name>
</gene>
<comment type="subcellular location">
    <subcellularLocation>
        <location evidence="2">Cell membrane</location>
        <topology evidence="2">Multi-pass membrane protein</topology>
    </subcellularLocation>
</comment>
<dbReference type="GO" id="GO:0006355">
    <property type="term" value="P:regulation of DNA-templated transcription"/>
    <property type="evidence" value="ECO:0007669"/>
    <property type="project" value="InterPro"/>
</dbReference>
<evidence type="ECO:0000256" key="12">
    <source>
        <dbReference type="ARBA" id="ARBA00023012"/>
    </source>
</evidence>
<evidence type="ECO:0000256" key="13">
    <source>
        <dbReference type="ARBA" id="ARBA00023136"/>
    </source>
</evidence>
<dbReference type="InterPro" id="IPR036890">
    <property type="entry name" value="HATPase_C_sf"/>
</dbReference>
<name>A0A1G8L377_9BACI</name>
<evidence type="ECO:0000259" key="15">
    <source>
        <dbReference type="PROSITE" id="PS50109"/>
    </source>
</evidence>
<keyword evidence="5" id="KW-0597">Phosphoprotein</keyword>
<dbReference type="Pfam" id="PF17203">
    <property type="entry name" value="sCache_3_2"/>
    <property type="match status" value="1"/>
</dbReference>
<keyword evidence="13 14" id="KW-0472">Membrane</keyword>
<dbReference type="AlphaFoldDB" id="A0A1G8L377"/>
<evidence type="ECO:0000256" key="8">
    <source>
        <dbReference type="ARBA" id="ARBA00022741"/>
    </source>
</evidence>
<keyword evidence="10" id="KW-0067">ATP-binding</keyword>
<evidence type="ECO:0000256" key="10">
    <source>
        <dbReference type="ARBA" id="ARBA00022840"/>
    </source>
</evidence>
<keyword evidence="11 14" id="KW-1133">Transmembrane helix</keyword>
<dbReference type="InterPro" id="IPR004358">
    <property type="entry name" value="Sig_transdc_His_kin-like_C"/>
</dbReference>
<sequence length="526" mass="58095">MHVTIQTKIILLILALIIFVTITLSGFFAYLESTDIEDSLGDKALSTATYVAGAPTVRDAFQTDNPPSILQPYAERIREQSGAEFVVIGNENGIRYAHPDDWKIGKEMVGGDNNRALLNGESYVSRAEGTLGPSLRGKTPIRDENGSIIGVVSVGFLIEDLRATILERLFKLGLLALTAIVIGTLGAVLLSKSIRKDMYGLEPYQIASLFRERQAILSAIREGIIAINKDGYITMINHSAREMLDFHDPVEGRAIKEILPTSVMERVLEHGRPEYNQELSLKGRVFIINRQPIYDNNEIAGVVSTFRDKTEMMEMANTLSDIKRYSDDLRSQNHEYTNKLYALSGYLHLGQTKEAIQLIEEETMNQDKQTAVLFSQIKDTTVQAVLAGKSGRASEMKIKFEVDSNSQLEPLPEHISQTKIISILGNVIDNALDAAKNSPKPEVSFFVTDIGNDVIFEVIDNGPGLSADVETLMEKGYSTKPGNIKRGYGLAIIRDTVSDLEGMLEFDNQPEGGAIFSIYLPKTPSS</sequence>
<evidence type="ECO:0000256" key="14">
    <source>
        <dbReference type="SAM" id="Phobius"/>
    </source>
</evidence>
<protein>
    <recommendedName>
        <fullName evidence="3">histidine kinase</fullName>
        <ecNumber evidence="3">2.7.13.3</ecNumber>
    </recommendedName>
</protein>
<evidence type="ECO:0000256" key="6">
    <source>
        <dbReference type="ARBA" id="ARBA00022679"/>
    </source>
</evidence>
<keyword evidence="6" id="KW-0808">Transferase</keyword>
<dbReference type="PRINTS" id="PR00344">
    <property type="entry name" value="BCTRLSENSOR"/>
</dbReference>
<dbReference type="CDD" id="cd18773">
    <property type="entry name" value="PDC1_HK_sensor"/>
    <property type="match status" value="1"/>
</dbReference>
<feature type="transmembrane region" description="Helical" evidence="14">
    <location>
        <begin position="169"/>
        <end position="190"/>
    </location>
</feature>
<dbReference type="SUPFAM" id="SSF55874">
    <property type="entry name" value="ATPase domain of HSP90 chaperone/DNA topoisomerase II/histidine kinase"/>
    <property type="match status" value="1"/>
</dbReference>
<evidence type="ECO:0000256" key="2">
    <source>
        <dbReference type="ARBA" id="ARBA00004651"/>
    </source>
</evidence>
<keyword evidence="12" id="KW-0902">Two-component regulatory system</keyword>
<accession>A0A1G8L377</accession>
<keyword evidence="8" id="KW-0547">Nucleotide-binding</keyword>
<dbReference type="Pfam" id="PF02518">
    <property type="entry name" value="HATPase_c"/>
    <property type="match status" value="1"/>
</dbReference>
<dbReference type="InterPro" id="IPR000014">
    <property type="entry name" value="PAS"/>
</dbReference>
<evidence type="ECO:0000256" key="7">
    <source>
        <dbReference type="ARBA" id="ARBA00022692"/>
    </source>
</evidence>
<dbReference type="GO" id="GO:0005524">
    <property type="term" value="F:ATP binding"/>
    <property type="evidence" value="ECO:0007669"/>
    <property type="project" value="UniProtKB-KW"/>
</dbReference>
<dbReference type="PANTHER" id="PTHR43547">
    <property type="entry name" value="TWO-COMPONENT HISTIDINE KINASE"/>
    <property type="match status" value="1"/>
</dbReference>
<dbReference type="FunFam" id="3.30.450.20:FF:000018">
    <property type="entry name" value="Sensor histidine kinase DcuS"/>
    <property type="match status" value="1"/>
</dbReference>
<dbReference type="InterPro" id="IPR016120">
    <property type="entry name" value="Sig_transdc_His_kin_SpoOB"/>
</dbReference>
<dbReference type="InterPro" id="IPR029151">
    <property type="entry name" value="Sensor-like_sf"/>
</dbReference>
<feature type="domain" description="Histidine kinase" evidence="15">
    <location>
        <begin position="331"/>
        <end position="524"/>
    </location>
</feature>
<dbReference type="SMART" id="SM00091">
    <property type="entry name" value="PAS"/>
    <property type="match status" value="1"/>
</dbReference>
<evidence type="ECO:0000256" key="9">
    <source>
        <dbReference type="ARBA" id="ARBA00022777"/>
    </source>
</evidence>
<proteinExistence type="predicted"/>
<dbReference type="GO" id="GO:0005886">
    <property type="term" value="C:plasma membrane"/>
    <property type="evidence" value="ECO:0007669"/>
    <property type="project" value="UniProtKB-SubCell"/>
</dbReference>
<evidence type="ECO:0000256" key="1">
    <source>
        <dbReference type="ARBA" id="ARBA00000085"/>
    </source>
</evidence>
<dbReference type="EC" id="2.7.13.3" evidence="3"/>